<keyword evidence="8" id="KW-1185">Reference proteome</keyword>
<comment type="cofactor">
    <cofactor evidence="1">
        <name>FAD</name>
        <dbReference type="ChEBI" id="CHEBI:57692"/>
    </cofactor>
</comment>
<evidence type="ECO:0000259" key="6">
    <source>
        <dbReference type="Pfam" id="PF01266"/>
    </source>
</evidence>
<dbReference type="GO" id="GO:0006072">
    <property type="term" value="P:glycerol-3-phosphate metabolic process"/>
    <property type="evidence" value="ECO:0007669"/>
    <property type="project" value="InterPro"/>
</dbReference>
<feature type="domain" description="FAD dependent oxidoreductase" evidence="6">
    <location>
        <begin position="119"/>
        <end position="233"/>
    </location>
</feature>
<dbReference type="InterPro" id="IPR000447">
    <property type="entry name" value="G3P_DH_FAD-dep"/>
</dbReference>
<evidence type="ECO:0000256" key="5">
    <source>
        <dbReference type="ARBA" id="ARBA00023002"/>
    </source>
</evidence>
<reference evidence="7" key="1">
    <citation type="submission" date="2022-02" db="EMBL/GenBank/DDBJ databases">
        <authorList>
            <person name="Henning P.M."/>
            <person name="McCubbin A.G."/>
            <person name="Shore J.S."/>
        </authorList>
    </citation>
    <scope>NUCLEOTIDE SEQUENCE</scope>
    <source>
        <strain evidence="7">F60SS</strain>
        <tissue evidence="7">Leaves</tissue>
    </source>
</reference>
<dbReference type="GO" id="GO:0004368">
    <property type="term" value="F:glycerol-3-phosphate dehydrogenase (quinone) activity"/>
    <property type="evidence" value="ECO:0007669"/>
    <property type="project" value="UniProtKB-EC"/>
</dbReference>
<dbReference type="AlphaFoldDB" id="A0A9Q0JGV6"/>
<dbReference type="Pfam" id="PF01266">
    <property type="entry name" value="DAO"/>
    <property type="match status" value="1"/>
</dbReference>
<keyword evidence="5" id="KW-0560">Oxidoreductase</keyword>
<evidence type="ECO:0000256" key="1">
    <source>
        <dbReference type="ARBA" id="ARBA00001974"/>
    </source>
</evidence>
<gene>
    <name evidence="7" type="ORF">Tsubulata_044455</name>
</gene>
<evidence type="ECO:0000256" key="4">
    <source>
        <dbReference type="ARBA" id="ARBA00022827"/>
    </source>
</evidence>
<proteinExistence type="predicted"/>
<dbReference type="PANTHER" id="PTHR11985:SF15">
    <property type="entry name" value="GLYCEROL-3-PHOSPHATE DEHYDROGENASE, MITOCHONDRIAL"/>
    <property type="match status" value="1"/>
</dbReference>
<dbReference type="GO" id="GO:0005739">
    <property type="term" value="C:mitochondrion"/>
    <property type="evidence" value="ECO:0007669"/>
    <property type="project" value="TreeGrafter"/>
</dbReference>
<evidence type="ECO:0000313" key="7">
    <source>
        <dbReference type="EMBL" id="KAJ4841258.1"/>
    </source>
</evidence>
<name>A0A9Q0JGV6_9ROSI</name>
<protein>
    <recommendedName>
        <fullName evidence="2">glycerol-3-phosphate dehydrogenase</fullName>
        <ecNumber evidence="2">1.1.5.3</ecNumber>
    </recommendedName>
</protein>
<accession>A0A9Q0JGV6</accession>
<keyword evidence="4" id="KW-0274">FAD</keyword>
<dbReference type="InterPro" id="IPR006076">
    <property type="entry name" value="FAD-dep_OxRdtase"/>
</dbReference>
<keyword evidence="3" id="KW-0285">Flavoprotein</keyword>
<dbReference type="Proteomes" id="UP001141552">
    <property type="component" value="Unassembled WGS sequence"/>
</dbReference>
<dbReference type="Gene3D" id="3.30.9.10">
    <property type="entry name" value="D-Amino Acid Oxidase, subunit A, domain 2"/>
    <property type="match status" value="2"/>
</dbReference>
<reference evidence="7" key="2">
    <citation type="journal article" date="2023" name="Plants (Basel)">
        <title>Annotation of the Turnera subulata (Passifloraceae) Draft Genome Reveals the S-Locus Evolved after the Divergence of Turneroideae from Passifloroideae in a Stepwise Manner.</title>
        <authorList>
            <person name="Henning P.M."/>
            <person name="Roalson E.H."/>
            <person name="Mir W."/>
            <person name="McCubbin A.G."/>
            <person name="Shore J.S."/>
        </authorList>
    </citation>
    <scope>NUCLEOTIDE SEQUENCE</scope>
    <source>
        <strain evidence="7">F60SS</strain>
    </source>
</reference>
<dbReference type="OrthoDB" id="264015at2759"/>
<evidence type="ECO:0000313" key="8">
    <source>
        <dbReference type="Proteomes" id="UP001141552"/>
    </source>
</evidence>
<dbReference type="EC" id="1.1.5.3" evidence="2"/>
<organism evidence="7 8">
    <name type="scientific">Turnera subulata</name>
    <dbReference type="NCBI Taxonomy" id="218843"/>
    <lineage>
        <taxon>Eukaryota</taxon>
        <taxon>Viridiplantae</taxon>
        <taxon>Streptophyta</taxon>
        <taxon>Embryophyta</taxon>
        <taxon>Tracheophyta</taxon>
        <taxon>Spermatophyta</taxon>
        <taxon>Magnoliopsida</taxon>
        <taxon>eudicotyledons</taxon>
        <taxon>Gunneridae</taxon>
        <taxon>Pentapetalae</taxon>
        <taxon>rosids</taxon>
        <taxon>fabids</taxon>
        <taxon>Malpighiales</taxon>
        <taxon>Passifloraceae</taxon>
        <taxon>Turnera</taxon>
    </lineage>
</organism>
<evidence type="ECO:0000256" key="2">
    <source>
        <dbReference type="ARBA" id="ARBA00013029"/>
    </source>
</evidence>
<dbReference type="PANTHER" id="PTHR11985">
    <property type="entry name" value="GLYCEROL-3-PHOSPHATE DEHYDROGENASE"/>
    <property type="match status" value="1"/>
</dbReference>
<evidence type="ECO:0000256" key="3">
    <source>
        <dbReference type="ARBA" id="ARBA00022630"/>
    </source>
</evidence>
<dbReference type="EMBL" id="JAKUCV010002834">
    <property type="protein sequence ID" value="KAJ4841258.1"/>
    <property type="molecule type" value="Genomic_DNA"/>
</dbReference>
<sequence length="244" mass="27063">MVDKDAKPMICPSSGVHIVLPSYYFPERMGLIVPKTKDGHVVFMLPWLGRTVAGTTDSNTVITQLPEPHKDEIQFILDAISDYLTLKEDAVDAAIKSGKLTPTNGSLTHNLRLLGYYEPAVDFIARRSRLAFLGTDAAGKDFETYAKVVVNAAGPFCDAVRKMVDKDAKQMFYRSRGVHIVLPDYYPPEGMGLIVPKTKDGRVVFMHPWLGRTVAGTPDSNTIITQLPEPHEDEIILQLMSVTF</sequence>
<comment type="caution">
    <text evidence="7">The sequence shown here is derived from an EMBL/GenBank/DDBJ whole genome shotgun (WGS) entry which is preliminary data.</text>
</comment>